<keyword evidence="4 7" id="KW-0653">Protein transport</keyword>
<keyword evidence="6 8" id="KW-0175">Coiled coil</keyword>
<keyword evidence="3 7" id="KW-0813">Transport</keyword>
<keyword evidence="5 7" id="KW-0072">Autophagy</keyword>
<evidence type="ECO:0000256" key="5">
    <source>
        <dbReference type="ARBA" id="ARBA00023006"/>
    </source>
</evidence>
<evidence type="ECO:0000256" key="7">
    <source>
        <dbReference type="RuleBase" id="RU367075"/>
    </source>
</evidence>
<keyword evidence="7" id="KW-0926">Vacuole</keyword>
<dbReference type="GO" id="GO:0019901">
    <property type="term" value="F:protein kinase binding"/>
    <property type="evidence" value="ECO:0007669"/>
    <property type="project" value="TreeGrafter"/>
</dbReference>
<name>A0A9W8YYK5_9PEZI</name>
<dbReference type="GO" id="GO:0005774">
    <property type="term" value="C:vacuolar membrane"/>
    <property type="evidence" value="ECO:0007669"/>
    <property type="project" value="UniProtKB-SubCell"/>
</dbReference>
<dbReference type="GO" id="GO:0061709">
    <property type="term" value="P:reticulophagy"/>
    <property type="evidence" value="ECO:0007669"/>
    <property type="project" value="TreeGrafter"/>
</dbReference>
<feature type="compositionally biased region" description="Low complexity" evidence="9">
    <location>
        <begin position="1355"/>
        <end position="1366"/>
    </location>
</feature>
<evidence type="ECO:0000313" key="12">
    <source>
        <dbReference type="EMBL" id="KAJ4394281.1"/>
    </source>
</evidence>
<accession>A0A9W8YYK5</accession>
<evidence type="ECO:0000256" key="8">
    <source>
        <dbReference type="SAM" id="Coils"/>
    </source>
</evidence>
<dbReference type="InterPro" id="IPR045326">
    <property type="entry name" value="ATG17-like_dom"/>
</dbReference>
<feature type="compositionally biased region" description="Polar residues" evidence="9">
    <location>
        <begin position="599"/>
        <end position="614"/>
    </location>
</feature>
<keyword evidence="13" id="KW-1185">Reference proteome</keyword>
<dbReference type="GO" id="GO:0060090">
    <property type="term" value="F:molecular adaptor activity"/>
    <property type="evidence" value="ECO:0007669"/>
    <property type="project" value="TreeGrafter"/>
</dbReference>
<dbReference type="InterPro" id="IPR040040">
    <property type="entry name" value="ATG11"/>
</dbReference>
<comment type="subcellular location">
    <subcellularLocation>
        <location evidence="7">Preautophagosomal structure membrane</location>
        <topology evidence="7">Peripheral membrane protein</topology>
    </subcellularLocation>
    <subcellularLocation>
        <location evidence="7">Vacuole membrane</location>
        <topology evidence="7">Peripheral membrane protein</topology>
    </subcellularLocation>
    <text evidence="7">During pexophagy, accumulates in the vacuolar membrane region, where the peroxisomes contact the vacuole.</text>
</comment>
<feature type="compositionally biased region" description="Polar residues" evidence="9">
    <location>
        <begin position="1403"/>
        <end position="1413"/>
    </location>
</feature>
<feature type="coiled-coil region" evidence="8">
    <location>
        <begin position="853"/>
        <end position="985"/>
    </location>
</feature>
<evidence type="ECO:0000256" key="2">
    <source>
        <dbReference type="ARBA" id="ARBA00013804"/>
    </source>
</evidence>
<sequence length="1462" mass="164641">MEVAVFVAHTGQLIRLQTSDFATGDDFKAALSQHSSIPSQYIIALTAQGKPLKLQNVPIEPDVYVYDIRISQPSSASRAYPNVEVPLPKPYNLTDPPNRISDTKSQHAWQELFRTRQAWVTRVVDDCTVMSQAAQGRYEEMDNMLRCIDAAIANLESVVKPLEPKYKELKQWAIASQTEYNMLVTRWEAYLSLARSIPIAADMAEFMTERSMSSKNRMGRQPTLEDLLDMDTVRRTGRQAPQALRKFNQRVNELDKTATRMLQNCQNITQDFEQIIARSIMKHDEESAQLLQDIEAVANGIDEEYQMTLNFTNTAKDLTQASKLAALHTERSLPTIRDKALEMDKLLRHATKVRNDLAMEAVDFMRSITDVTALTTQVKLQMNGIASDEELATFDYLRLIQQVPYMYASFAVEALRRRTWYDNLAEDAHGLAEDVAQFQTEETERRKKWLRTVENLYSPQALTTSSVAAVLELNMLGQEKQWPAVTKQHLTDFHDILQRQKAEPDLINDIGKLIEDMNKPTKLQLKRVKAFKNGSIHESALGRSGMMVRGDTEVLRALQDDKQRLETKLKAAESRVKRLEGLLHTQSSASIPSFQNLLQPSSQQFPSGNGSIASVQRAPQDRRRSSVELPDNVVQQRIHQLEGELAAERDKSASMEKDLAARTAEHATTLSQMEEANSTKKDLLQNMEALKREFVEERKSLEDEIKQLKTRIEEHEDDIENFDESREHEKASHDEKVQALMDEIEKVTKERRDDALKYEGQVEFLRKESKLQRDQVDKLEKQLSAAQDENKTVSQRLDSVDQTSTTQLEALHELYSRLAPGENIPQDHNDLIESVTTKCSNLIEKAHNVEGDVSVTRTDLEEAQLLVKELRAEKTTAEESLAAKEAEARQLRESLGEETARIHALEGELDETRKQLSDLRAKISDGETGSESLRKKLEEEEKKITLMTEDLASKQSHVGSLEEELRLFKDKLEEAQAKLAVLTDRFVSRTEHTKDLTQKLYTQNDRLCRLLERLGFSITRKDGAMNIQKVPRAERSTSLNDSTMDPSASIRKSGTLSKMPDSGDLELLYWMNNADQATETEKYQAFMSQLGAFDMDAFTETVHKRVKDIEHMARKFQRDARSYRDKAHALQKDAHDKIAFKNFKDGDLALFLPTRNQTTGAWAAFNIGFPHYFLREQEGHRLRNREWLLARISRIQERVVDLSKSYQGPSSGAAENESVDEENDNPFDLSDGLRWYLIDAHEDKPGAPSTPGLGKTTVAANKVDAVAEKSHTRNVSGKGLGLVSRPTGIDGVSKTLSKSLESRRSSTSSRRAMPFGLGAKGSALASEANSVRATVDSPETAAEPSTAVEQSNGGAESSPAQPAATAAEEEQRPTRDGSQGPEQGRRLQLLPQALYLPSRRPVSRSQILQRQEASSTSSTTGSPSTPAKKNMLWASLWSLDYGYGKTRRTANGQDSPGSHSRT</sequence>
<feature type="coiled-coil region" evidence="8">
    <location>
        <begin position="638"/>
        <end position="796"/>
    </location>
</feature>
<evidence type="ECO:0000256" key="6">
    <source>
        <dbReference type="ARBA" id="ARBA00023054"/>
    </source>
</evidence>
<proteinExistence type="inferred from homology"/>
<keyword evidence="7" id="KW-0472">Membrane</keyword>
<dbReference type="GO" id="GO:1903599">
    <property type="term" value="P:positive regulation of autophagy of mitochondrion"/>
    <property type="evidence" value="ECO:0007669"/>
    <property type="project" value="UniProtKB-UniRule"/>
</dbReference>
<feature type="compositionally biased region" description="Low complexity" evidence="9">
    <location>
        <begin position="1293"/>
        <end position="1311"/>
    </location>
</feature>
<evidence type="ECO:0000256" key="9">
    <source>
        <dbReference type="SAM" id="MobiDB-lite"/>
    </source>
</evidence>
<dbReference type="GO" id="GO:0000422">
    <property type="term" value="P:autophagy of mitochondrion"/>
    <property type="evidence" value="ECO:0007669"/>
    <property type="project" value="TreeGrafter"/>
</dbReference>
<dbReference type="EMBL" id="JAPEVB010000002">
    <property type="protein sequence ID" value="KAJ4394281.1"/>
    <property type="molecule type" value="Genomic_DNA"/>
</dbReference>
<dbReference type="PANTHER" id="PTHR13222">
    <property type="entry name" value="RB1-INDUCIBLE COILED-COIL"/>
    <property type="match status" value="1"/>
</dbReference>
<reference evidence="12" key="1">
    <citation type="submission" date="2022-10" db="EMBL/GenBank/DDBJ databases">
        <title>Tapping the CABI collections for fungal endophytes: first genome assemblies for Collariella, Neodidymelliopsis, Ascochyta clinopodiicola, Didymella pomorum, Didymosphaeria variabile, Neocosmospora piperis and Neocucurbitaria cava.</title>
        <authorList>
            <person name="Hill R."/>
        </authorList>
    </citation>
    <scope>NUCLEOTIDE SEQUENCE</scope>
    <source>
        <strain evidence="12">IMI 355082</strain>
    </source>
</reference>
<feature type="region of interest" description="Disordered" evidence="9">
    <location>
        <begin position="1328"/>
        <end position="1428"/>
    </location>
</feature>
<evidence type="ECO:0000259" key="10">
    <source>
        <dbReference type="Pfam" id="PF04108"/>
    </source>
</evidence>
<feature type="domain" description="Autophagy-related protein 11 C-terminal" evidence="11">
    <location>
        <begin position="1100"/>
        <end position="1241"/>
    </location>
</feature>
<feature type="domain" description="Autophagy protein ATG17-like" evidence="10">
    <location>
        <begin position="109"/>
        <end position="455"/>
    </location>
</feature>
<evidence type="ECO:0000256" key="3">
    <source>
        <dbReference type="ARBA" id="ARBA00022448"/>
    </source>
</evidence>
<dbReference type="GO" id="GO:0034727">
    <property type="term" value="P:piecemeal microautophagy of the nucleus"/>
    <property type="evidence" value="ECO:0007669"/>
    <property type="project" value="TreeGrafter"/>
</dbReference>
<evidence type="ECO:0000256" key="4">
    <source>
        <dbReference type="ARBA" id="ARBA00022927"/>
    </source>
</evidence>
<comment type="function">
    <text evidence="7">Involved in cytoplasm to vacuole transport (Cvt), pexophagy, mitophagy and nucleophagy. Recruits mitochondria for their selective degradation via autophagy (mitophagy) during starvation. Works as scaffold proteins that recruit ATG proteins to the pre-autophagosome (PAS), the site of vesicle/autophagosome formation. Required for the Cvt vesicles completion.</text>
</comment>
<dbReference type="GO" id="GO:0034517">
    <property type="term" value="P:ribophagy"/>
    <property type="evidence" value="ECO:0007669"/>
    <property type="project" value="TreeGrafter"/>
</dbReference>
<comment type="similarity">
    <text evidence="1 7">Belongs to the ATG11 family.</text>
</comment>
<gene>
    <name evidence="12" type="primary">ATG11</name>
    <name evidence="12" type="ORF">N0V93_003498</name>
</gene>
<evidence type="ECO:0000259" key="11">
    <source>
        <dbReference type="Pfam" id="PF10377"/>
    </source>
</evidence>
<comment type="caution">
    <text evidence="12">The sequence shown here is derived from an EMBL/GenBank/DDBJ whole genome shotgun (WGS) entry which is preliminary data.</text>
</comment>
<feature type="compositionally biased region" description="Low complexity" evidence="9">
    <location>
        <begin position="1414"/>
        <end position="1426"/>
    </location>
</feature>
<dbReference type="Proteomes" id="UP001140453">
    <property type="component" value="Unassembled WGS sequence"/>
</dbReference>
<organism evidence="12 13">
    <name type="scientific">Gnomoniopsis smithogilvyi</name>
    <dbReference type="NCBI Taxonomy" id="1191159"/>
    <lineage>
        <taxon>Eukaryota</taxon>
        <taxon>Fungi</taxon>
        <taxon>Dikarya</taxon>
        <taxon>Ascomycota</taxon>
        <taxon>Pezizomycotina</taxon>
        <taxon>Sordariomycetes</taxon>
        <taxon>Sordariomycetidae</taxon>
        <taxon>Diaporthales</taxon>
        <taxon>Gnomoniaceae</taxon>
        <taxon>Gnomoniopsis</taxon>
    </lineage>
</organism>
<dbReference type="GO" id="GO:1990316">
    <property type="term" value="C:Atg1/ULK1 kinase complex"/>
    <property type="evidence" value="ECO:0007669"/>
    <property type="project" value="TreeGrafter"/>
</dbReference>
<dbReference type="InterPro" id="IPR019460">
    <property type="entry name" value="Atg11_C"/>
</dbReference>
<feature type="region of interest" description="Disordered" evidence="9">
    <location>
        <begin position="1205"/>
        <end position="1224"/>
    </location>
</feature>
<dbReference type="GO" id="GO:0034045">
    <property type="term" value="C:phagophore assembly site membrane"/>
    <property type="evidence" value="ECO:0007669"/>
    <property type="project" value="UniProtKB-SubCell"/>
</dbReference>
<feature type="region of interest" description="Disordered" evidence="9">
    <location>
        <begin position="1033"/>
        <end position="1056"/>
    </location>
</feature>
<dbReference type="Pfam" id="PF04108">
    <property type="entry name" value="ATG17_like"/>
    <property type="match status" value="1"/>
</dbReference>
<dbReference type="PANTHER" id="PTHR13222:SF1">
    <property type="entry name" value="RB1-INDUCIBLE COILED-COIL PROTEIN 1"/>
    <property type="match status" value="1"/>
</dbReference>
<dbReference type="Pfam" id="PF10377">
    <property type="entry name" value="ATG11"/>
    <property type="match status" value="1"/>
</dbReference>
<feature type="coiled-coil region" evidence="8">
    <location>
        <begin position="555"/>
        <end position="582"/>
    </location>
</feature>
<comment type="subunit">
    <text evidence="7">Homodimer.</text>
</comment>
<evidence type="ECO:0000256" key="1">
    <source>
        <dbReference type="ARBA" id="ARBA00009729"/>
    </source>
</evidence>
<dbReference type="SUPFAM" id="SSF57997">
    <property type="entry name" value="Tropomyosin"/>
    <property type="match status" value="2"/>
</dbReference>
<evidence type="ECO:0000313" key="13">
    <source>
        <dbReference type="Proteomes" id="UP001140453"/>
    </source>
</evidence>
<feature type="compositionally biased region" description="Polar residues" evidence="9">
    <location>
        <begin position="1036"/>
        <end position="1056"/>
    </location>
</feature>
<dbReference type="GO" id="GO:0015031">
    <property type="term" value="P:protein transport"/>
    <property type="evidence" value="ECO:0007669"/>
    <property type="project" value="UniProtKB-KW"/>
</dbReference>
<feature type="region of interest" description="Disordered" evidence="9">
    <location>
        <begin position="1269"/>
        <end position="1316"/>
    </location>
</feature>
<feature type="region of interest" description="Disordered" evidence="9">
    <location>
        <begin position="599"/>
        <end position="627"/>
    </location>
</feature>
<dbReference type="GO" id="GO:0000045">
    <property type="term" value="P:autophagosome assembly"/>
    <property type="evidence" value="ECO:0007669"/>
    <property type="project" value="UniProtKB-UniRule"/>
</dbReference>
<dbReference type="OrthoDB" id="447953at2759"/>
<protein>
    <recommendedName>
        <fullName evidence="2 7">Autophagy-related protein 11</fullName>
    </recommendedName>
</protein>
<dbReference type="Gene3D" id="1.10.287.1490">
    <property type="match status" value="1"/>
</dbReference>